<dbReference type="InterPro" id="IPR000477">
    <property type="entry name" value="RT_dom"/>
</dbReference>
<dbReference type="InterPro" id="IPR036691">
    <property type="entry name" value="Endo/exonu/phosph_ase_sf"/>
</dbReference>
<evidence type="ECO:0000313" key="5">
    <source>
        <dbReference type="EMBL" id="CAE7279331.1"/>
    </source>
</evidence>
<keyword evidence="1" id="KW-0863">Zinc-finger</keyword>
<feature type="compositionally biased region" description="Polar residues" evidence="2">
    <location>
        <begin position="2102"/>
        <end position="2115"/>
    </location>
</feature>
<sequence>MVEHDHPQWLELHRFIPRSQEISREKPGKEVILDESAKLSIRDRRTKDRCQIQNELQLAEAMTRRALACDLLQVCTFSVMERWHRYLLNKLSTPPPPNYRPTSMEQVLRADRQAWIRLAEEVPSLKRDPAGQLPLDLAFPRLQIDPHVTYFLQPLQGKSFLKNANTEEDQPPAPWRGRGQAKGSGKAPSELQDSNLKHNTADGSRQVRLAREAITRHDCLHLCSLLPKTELRTNVDRAGEKFLCGSFRHGGIHGVFSATREFPLSVAALIAFARASMPDFQFSSIAVHRDVPTSCHKDTNNFTDHNLVCPLSDFDGGEIWVNEPGGSAMRPVNGSQLPGTLRAVRAGPVIFPARTCLHSTEPWTGSRVVLIAYAGGDHHAMSVSDRTVLMQLGFPLPQDSSTDCPPVAWQPDVPDDLKPFLNRVKARIAGRPLSELVFLEFFCGSGGLCTEVRKKGLSGSRGIDHQAGAGVECPVISLDLATDGGQSLASEMLARPDVVACHFAPPCGTASAARSIPGRNAPRPLRTSQAPDGVPDLQGLDLTRVSTANKLYSLVASLVNKCNELGILWCIENPNRSLFWATKPIVSLLRCPHICTRLHHCMFGSQRRKHTLLCHAIPFLQVMQVSCDDSHEHLPWGRLPDGGWATKFEVAYPPLMCRCLAHSFVSQLQALDAKPLPPNLHAAELQPARAAQIATSHQPSKRLPPLVAEYANVVNVTGPASLVPSAPKLEADWVVSSGCVTQPPMQLLPAGSKRLSSFPAGGDPEGRESLIAARFGVPWSPADFVAQAIKCKHPKLLASALLAPLKECIEHCVSMSPVEIAKERTANLRQWMLRAKELTTAGEDPLVSPHCKDILASKSMKLLGEMIRESGYGDSKLPRDIGKGFDLLGPIPDSSGVLPKKATYASLSVPEVREVASDNQRCVWQAVLESAKSMSADELAVAAEIYKLTLAERDEHWVEGPFSLEDLPADAILTRRFGVVQSSWDAAKGSVKKIRPIDDFTESLANQASESRTVQMMPGAPDPAKRAQGSTTYRGQVFNEGHPDALEGTITFCQAGCFTFKRGFEEERAVVWKAVRQTIGQVPQGHFLMIAGDLNTAISSHAPWLGKGMLKAAANSVDAECLADLLSDNELVAVNTFGRHNSYTYIHDGYQQARKSFVDYILVRKVQAAKRTCSLIRNFQVGQWRRGGKHLPITVEVQLQPYRFTRPTATSEWPIWKCKLLQQQVKSDPDIGLRFQQEVALALAESSDYHPHGLNRKLLEIGRRVFTVHRPHSISPPWAQGAHVQTIKTMWLHYRHMKLARGVPGLRAVFQAMRHWASFQRLHRQVQRHSRRLRRQHMDTLLAEAQARDQVDGSGAVFDLLKRVAPKQARKRTQLRDDSGRIMTPAEEAHALAAYWKDVCGSVHKTSMQEAPGGGDPFLTYDISPDDIKQALRDLHVGKAAPKHCAPHIMWKLAAEPIATFLEASVFSHWRETGAHIPDAWPGAWLTFLSKPNKAGNKPDHLRPIALLEPAGKAVSGIIKEHLTPYLEAWTRHLHFYGYLGNRSTHQALDLVFAHCELVRTRTQAQGRSPYAKRAGIGQYKCIGGLQVSVDCTQAFDRIDRGLLLQALTLLQVPLPLVDIIMRWVQDTTYHINQDDCEETFTSRRGVRQGCKLSPTLWCCIMVFIAHSLDHSLGTQWCLEHLVGFADDLHLRWTFSTLAEMHTALQQAAQALAILEKMSLVLSKEKTVCLLKAEGSQAPHAKKKIIVQTQDGKYLQLSPDYRLPLKRQHPYLGAIISYADFENQNAKHRVQAGKVAFQRLRPYLMNRRALSFAKRVALWKATVVSSTVYGITASGITPKGLDLMRVTLTKQVRAMANSPRHLTLESDHDFWQRLRLKAPVDLLLDRAQAIQHRTQELLHTLEADDVRLSATILAWENRVFTQLQTLCIGTVGGITPQHVCPSCHALFENKEALRAHIAKKHSADRRQAEPTMFDHYRHGTDGMPQCSRCGHKFKRWADLAKHVTGNHCQAVVSTAQVPAQVVDSVAASPVPYLELARSMDATARDPRTMSLSKVTMVNAIIQAELRGPEAADAPSESTEPIPAELMDVFGACLPAVAQSLQSMQKRTDQNENPDSSLPKRPRTDTKDVEMEPTARQKAGPPRRGQHRRGNQTFGNSSGGLERLVVNMASLCLRQEEELQLMRVDKQFMIHFSSGPQGLLPSLYAVAQKWNEAKEKSPPEVQNSLRVCL</sequence>
<evidence type="ECO:0000256" key="1">
    <source>
        <dbReference type="PROSITE-ProRule" id="PRU00042"/>
    </source>
</evidence>
<evidence type="ECO:0000256" key="2">
    <source>
        <dbReference type="SAM" id="MobiDB-lite"/>
    </source>
</evidence>
<dbReference type="PROSITE" id="PS50157">
    <property type="entry name" value="ZINC_FINGER_C2H2_2"/>
    <property type="match status" value="1"/>
</dbReference>
<feature type="non-terminal residue" evidence="5">
    <location>
        <position position="1"/>
    </location>
</feature>
<feature type="domain" description="C2H2-type" evidence="3">
    <location>
        <begin position="1938"/>
        <end position="1966"/>
    </location>
</feature>
<accession>A0A812MY66</accession>
<comment type="caution">
    <text evidence="5">The sequence shown here is derived from an EMBL/GenBank/DDBJ whole genome shotgun (WGS) entry which is preliminary data.</text>
</comment>
<dbReference type="EMBL" id="CAJNJA010011766">
    <property type="protein sequence ID" value="CAE7279331.1"/>
    <property type="molecule type" value="Genomic_DNA"/>
</dbReference>
<keyword evidence="1" id="KW-0862">Zinc</keyword>
<evidence type="ECO:0000259" key="3">
    <source>
        <dbReference type="PROSITE" id="PS50157"/>
    </source>
</evidence>
<protein>
    <submittedName>
        <fullName evidence="5">Pol protein</fullName>
    </submittedName>
</protein>
<reference evidence="5" key="1">
    <citation type="submission" date="2021-02" db="EMBL/GenBank/DDBJ databases">
        <authorList>
            <person name="Dougan E. K."/>
            <person name="Rhodes N."/>
            <person name="Thang M."/>
            <person name="Chan C."/>
        </authorList>
    </citation>
    <scope>NUCLEOTIDE SEQUENCE</scope>
</reference>
<name>A0A812MY66_9DINO</name>
<keyword evidence="6" id="KW-1185">Reference proteome</keyword>
<dbReference type="Proteomes" id="UP000601435">
    <property type="component" value="Unassembled WGS sequence"/>
</dbReference>
<dbReference type="OrthoDB" id="438266at2759"/>
<keyword evidence="1" id="KW-0479">Metal-binding</keyword>
<dbReference type="PROSITE" id="PS00028">
    <property type="entry name" value="ZINC_FINGER_C2H2_1"/>
    <property type="match status" value="2"/>
</dbReference>
<feature type="region of interest" description="Disordered" evidence="2">
    <location>
        <begin position="2102"/>
        <end position="2158"/>
    </location>
</feature>
<evidence type="ECO:0000259" key="4">
    <source>
        <dbReference type="PROSITE" id="PS50878"/>
    </source>
</evidence>
<proteinExistence type="predicted"/>
<dbReference type="SUPFAM" id="SSF56219">
    <property type="entry name" value="DNase I-like"/>
    <property type="match status" value="1"/>
</dbReference>
<dbReference type="PANTHER" id="PTHR19446">
    <property type="entry name" value="REVERSE TRANSCRIPTASES"/>
    <property type="match status" value="1"/>
</dbReference>
<dbReference type="SMART" id="SM00355">
    <property type="entry name" value="ZnF_C2H2"/>
    <property type="match status" value="2"/>
</dbReference>
<organism evidence="5 6">
    <name type="scientific">Symbiodinium necroappetens</name>
    <dbReference type="NCBI Taxonomy" id="1628268"/>
    <lineage>
        <taxon>Eukaryota</taxon>
        <taxon>Sar</taxon>
        <taxon>Alveolata</taxon>
        <taxon>Dinophyceae</taxon>
        <taxon>Suessiales</taxon>
        <taxon>Symbiodiniaceae</taxon>
        <taxon>Symbiodinium</taxon>
    </lineage>
</organism>
<dbReference type="Gene3D" id="3.30.160.60">
    <property type="entry name" value="Classic Zinc Finger"/>
    <property type="match status" value="1"/>
</dbReference>
<feature type="compositionally biased region" description="Basic and acidic residues" evidence="2">
    <location>
        <begin position="2121"/>
        <end position="2134"/>
    </location>
</feature>
<dbReference type="Pfam" id="PF00078">
    <property type="entry name" value="RVT_1"/>
    <property type="match status" value="1"/>
</dbReference>
<dbReference type="PROSITE" id="PS50878">
    <property type="entry name" value="RT_POL"/>
    <property type="match status" value="1"/>
</dbReference>
<gene>
    <name evidence="5" type="primary">pol</name>
    <name evidence="5" type="ORF">SNEC2469_LOCUS6801</name>
</gene>
<dbReference type="Gene3D" id="3.60.10.10">
    <property type="entry name" value="Endonuclease/exonuclease/phosphatase"/>
    <property type="match status" value="1"/>
</dbReference>
<dbReference type="GO" id="GO:0008270">
    <property type="term" value="F:zinc ion binding"/>
    <property type="evidence" value="ECO:0007669"/>
    <property type="project" value="UniProtKB-KW"/>
</dbReference>
<feature type="region of interest" description="Disordered" evidence="2">
    <location>
        <begin position="164"/>
        <end position="204"/>
    </location>
</feature>
<feature type="domain" description="Reverse transcriptase" evidence="4">
    <location>
        <begin position="1470"/>
        <end position="1776"/>
    </location>
</feature>
<evidence type="ECO:0000313" key="6">
    <source>
        <dbReference type="Proteomes" id="UP000601435"/>
    </source>
</evidence>
<dbReference type="InterPro" id="IPR013087">
    <property type="entry name" value="Znf_C2H2_type"/>
</dbReference>